<feature type="compositionally biased region" description="Basic and acidic residues" evidence="9">
    <location>
        <begin position="38"/>
        <end position="58"/>
    </location>
</feature>
<comment type="function">
    <text evidence="6">Essential component of the PAM complex, a complex required for the translocation of transit peptide-containing proteins from the inner membrane into the mitochondrial matrix in an ATP-dependent manner. Seems to control the nucleotide-dependent binding of mitochondrial HSP70 to substrate proteins.</text>
</comment>
<dbReference type="FunFam" id="2.30.22.10:FF:000002">
    <property type="entry name" value="GrpE protein homolog"/>
    <property type="match status" value="1"/>
</dbReference>
<reference evidence="10" key="1">
    <citation type="submission" date="2021-04" db="EMBL/GenBank/DDBJ databases">
        <authorList>
            <consortium name="Molecular Ecology Group"/>
        </authorList>
    </citation>
    <scope>NUCLEOTIDE SEQUENCE</scope>
</reference>
<proteinExistence type="inferred from homology"/>
<dbReference type="Gene3D" id="3.90.20.20">
    <property type="match status" value="1"/>
</dbReference>
<dbReference type="InterPro" id="IPR009012">
    <property type="entry name" value="GrpE_head"/>
</dbReference>
<feature type="coiled-coil region" evidence="8">
    <location>
        <begin position="61"/>
        <end position="113"/>
    </location>
</feature>
<dbReference type="FunFam" id="3.90.20.20:FF:000003">
    <property type="entry name" value="GrpE protein homolog"/>
    <property type="match status" value="1"/>
</dbReference>
<accession>A0A8S3YXX6</accession>
<comment type="similarity">
    <text evidence="2 7">Belongs to the GrpE family.</text>
</comment>
<dbReference type="GO" id="GO:0042803">
    <property type="term" value="F:protein homodimerization activity"/>
    <property type="evidence" value="ECO:0007669"/>
    <property type="project" value="InterPro"/>
</dbReference>
<name>A0A8S3YXX6_9EUPU</name>
<dbReference type="GO" id="GO:0006457">
    <property type="term" value="P:protein folding"/>
    <property type="evidence" value="ECO:0007669"/>
    <property type="project" value="InterPro"/>
</dbReference>
<gene>
    <name evidence="10" type="ORF">CUNI_LOCUS4674</name>
</gene>
<organism evidence="10 11">
    <name type="scientific">Candidula unifasciata</name>
    <dbReference type="NCBI Taxonomy" id="100452"/>
    <lineage>
        <taxon>Eukaryota</taxon>
        <taxon>Metazoa</taxon>
        <taxon>Spiralia</taxon>
        <taxon>Lophotrochozoa</taxon>
        <taxon>Mollusca</taxon>
        <taxon>Gastropoda</taxon>
        <taxon>Heterobranchia</taxon>
        <taxon>Euthyneura</taxon>
        <taxon>Panpulmonata</taxon>
        <taxon>Eupulmonata</taxon>
        <taxon>Stylommatophora</taxon>
        <taxon>Helicina</taxon>
        <taxon>Helicoidea</taxon>
        <taxon>Geomitridae</taxon>
        <taxon>Candidula</taxon>
    </lineage>
</organism>
<keyword evidence="3" id="KW-0809">Transit peptide</keyword>
<evidence type="ECO:0000313" key="11">
    <source>
        <dbReference type="Proteomes" id="UP000678393"/>
    </source>
</evidence>
<dbReference type="Pfam" id="PF01025">
    <property type="entry name" value="GrpE"/>
    <property type="match status" value="1"/>
</dbReference>
<feature type="region of interest" description="Disordered" evidence="9">
    <location>
        <begin position="35"/>
        <end position="59"/>
    </location>
</feature>
<evidence type="ECO:0000313" key="10">
    <source>
        <dbReference type="EMBL" id="CAG5119116.1"/>
    </source>
</evidence>
<dbReference type="PANTHER" id="PTHR21237">
    <property type="entry name" value="GRPE PROTEIN"/>
    <property type="match status" value="1"/>
</dbReference>
<keyword evidence="8" id="KW-0175">Coiled coil</keyword>
<protein>
    <recommendedName>
        <fullName evidence="12">GrpE protein homolog</fullName>
    </recommendedName>
</protein>
<evidence type="ECO:0000256" key="3">
    <source>
        <dbReference type="ARBA" id="ARBA00022946"/>
    </source>
</evidence>
<keyword evidence="5" id="KW-0143">Chaperone</keyword>
<sequence length="232" mass="25886">MAVTVNVVRALSISSTITRSFISNHASRHLMSTTAANKNEKDTTNDEQKQTADPKTEGTDIQSIIQEKDKLASQVQKLQEELKEAKDKYIRSLAESENLRKRLTKQIEEAKIFGIQSFCKDLLEVSDILTTAINSVPKDELKPSNPHLVSLYQGLNMTDSQLIKVFNKHGLESISPSVGEKFDPNFHEALFQVPVQSAEKEVPDTVAIVQKIGYKLHNRTLRPALVGVFKAS</sequence>
<dbReference type="EMBL" id="CAJHNH020000658">
    <property type="protein sequence ID" value="CAG5119116.1"/>
    <property type="molecule type" value="Genomic_DNA"/>
</dbReference>
<evidence type="ECO:0000256" key="4">
    <source>
        <dbReference type="ARBA" id="ARBA00023128"/>
    </source>
</evidence>
<dbReference type="InterPro" id="IPR000740">
    <property type="entry name" value="GrpE"/>
</dbReference>
<dbReference type="GO" id="GO:0001405">
    <property type="term" value="C:PAM complex, Tim23 associated import motor"/>
    <property type="evidence" value="ECO:0007669"/>
    <property type="project" value="TreeGrafter"/>
</dbReference>
<dbReference type="OrthoDB" id="201635at2759"/>
<keyword evidence="11" id="KW-1185">Reference proteome</keyword>
<dbReference type="SUPFAM" id="SSF58014">
    <property type="entry name" value="Coiled-coil domain of nucleotide exchange factor GrpE"/>
    <property type="match status" value="1"/>
</dbReference>
<evidence type="ECO:0000256" key="1">
    <source>
        <dbReference type="ARBA" id="ARBA00004305"/>
    </source>
</evidence>
<evidence type="ECO:0000256" key="8">
    <source>
        <dbReference type="SAM" id="Coils"/>
    </source>
</evidence>
<dbReference type="HAMAP" id="MF_01151">
    <property type="entry name" value="GrpE"/>
    <property type="match status" value="1"/>
</dbReference>
<evidence type="ECO:0000256" key="6">
    <source>
        <dbReference type="ARBA" id="ARBA00045572"/>
    </source>
</evidence>
<dbReference type="SUPFAM" id="SSF51064">
    <property type="entry name" value="Head domain of nucleotide exchange factor GrpE"/>
    <property type="match status" value="1"/>
</dbReference>
<dbReference type="GO" id="GO:0000774">
    <property type="term" value="F:adenyl-nucleotide exchange factor activity"/>
    <property type="evidence" value="ECO:0007669"/>
    <property type="project" value="InterPro"/>
</dbReference>
<evidence type="ECO:0000256" key="9">
    <source>
        <dbReference type="SAM" id="MobiDB-lite"/>
    </source>
</evidence>
<evidence type="ECO:0000256" key="5">
    <source>
        <dbReference type="ARBA" id="ARBA00023186"/>
    </source>
</evidence>
<evidence type="ECO:0000256" key="2">
    <source>
        <dbReference type="ARBA" id="ARBA00009054"/>
    </source>
</evidence>
<dbReference type="PRINTS" id="PR00773">
    <property type="entry name" value="GRPEPROTEIN"/>
</dbReference>
<dbReference type="Proteomes" id="UP000678393">
    <property type="component" value="Unassembled WGS sequence"/>
</dbReference>
<comment type="subcellular location">
    <subcellularLocation>
        <location evidence="1">Mitochondrion matrix</location>
    </subcellularLocation>
</comment>
<dbReference type="AlphaFoldDB" id="A0A8S3YXX6"/>
<keyword evidence="4" id="KW-0496">Mitochondrion</keyword>
<dbReference type="GO" id="GO:0051087">
    <property type="term" value="F:protein-folding chaperone binding"/>
    <property type="evidence" value="ECO:0007669"/>
    <property type="project" value="InterPro"/>
</dbReference>
<dbReference type="GO" id="GO:0051082">
    <property type="term" value="F:unfolded protein binding"/>
    <property type="evidence" value="ECO:0007669"/>
    <property type="project" value="TreeGrafter"/>
</dbReference>
<comment type="caution">
    <text evidence="10">The sequence shown here is derived from an EMBL/GenBank/DDBJ whole genome shotgun (WGS) entry which is preliminary data.</text>
</comment>
<dbReference type="GO" id="GO:0030150">
    <property type="term" value="P:protein import into mitochondrial matrix"/>
    <property type="evidence" value="ECO:0007669"/>
    <property type="project" value="TreeGrafter"/>
</dbReference>
<dbReference type="Gene3D" id="2.30.22.10">
    <property type="entry name" value="Head domain of nucleotide exchange factor GrpE"/>
    <property type="match status" value="1"/>
</dbReference>
<evidence type="ECO:0000256" key="7">
    <source>
        <dbReference type="RuleBase" id="RU004478"/>
    </source>
</evidence>
<dbReference type="CDD" id="cd00446">
    <property type="entry name" value="GrpE"/>
    <property type="match status" value="1"/>
</dbReference>
<dbReference type="InterPro" id="IPR013805">
    <property type="entry name" value="GrpE_CC"/>
</dbReference>
<dbReference type="PANTHER" id="PTHR21237:SF23">
    <property type="entry name" value="GRPE PROTEIN HOMOLOG, MITOCHONDRIAL"/>
    <property type="match status" value="1"/>
</dbReference>
<evidence type="ECO:0008006" key="12">
    <source>
        <dbReference type="Google" id="ProtNLM"/>
    </source>
</evidence>